<dbReference type="AlphaFoldDB" id="A0A371GNT5"/>
<feature type="non-terminal residue" evidence="1">
    <location>
        <position position="1"/>
    </location>
</feature>
<comment type="caution">
    <text evidence="1">The sequence shown here is derived from an EMBL/GenBank/DDBJ whole genome shotgun (WGS) entry which is preliminary data.</text>
</comment>
<protein>
    <submittedName>
        <fullName evidence="1">Uncharacterized protein</fullName>
    </submittedName>
</protein>
<name>A0A371GNT5_MUCPR</name>
<evidence type="ECO:0000313" key="1">
    <source>
        <dbReference type="EMBL" id="RDX92228.1"/>
    </source>
</evidence>
<gene>
    <name evidence="1" type="ORF">CR513_25671</name>
</gene>
<sequence>MTLNYLLSALVFSLLLFHFFISMYATLNSPVLTFFKTYSDSSVDAGFRGRMLDAKVNPLGASSLLNSSSSSEYVDVSSLKDIANGGFSSRHISTNITNRPLRLTSRVIRSFSTQTGDLTFLCIGSDRISVTIDPKINHALNFELNQRANIYDNLCSNVEKPLYKRYIAKEAIAFCTCYISSAEYEGAPKSHHEGRCGGNGRRDVIVKSMG</sequence>
<organism evidence="1 2">
    <name type="scientific">Mucuna pruriens</name>
    <name type="common">Velvet bean</name>
    <name type="synonym">Dolichos pruriens</name>
    <dbReference type="NCBI Taxonomy" id="157652"/>
    <lineage>
        <taxon>Eukaryota</taxon>
        <taxon>Viridiplantae</taxon>
        <taxon>Streptophyta</taxon>
        <taxon>Embryophyta</taxon>
        <taxon>Tracheophyta</taxon>
        <taxon>Spermatophyta</taxon>
        <taxon>Magnoliopsida</taxon>
        <taxon>eudicotyledons</taxon>
        <taxon>Gunneridae</taxon>
        <taxon>Pentapetalae</taxon>
        <taxon>rosids</taxon>
        <taxon>fabids</taxon>
        <taxon>Fabales</taxon>
        <taxon>Fabaceae</taxon>
        <taxon>Papilionoideae</taxon>
        <taxon>50 kb inversion clade</taxon>
        <taxon>NPAAA clade</taxon>
        <taxon>indigoferoid/millettioid clade</taxon>
        <taxon>Phaseoleae</taxon>
        <taxon>Mucuna</taxon>
    </lineage>
</organism>
<accession>A0A371GNT5</accession>
<dbReference type="Proteomes" id="UP000257109">
    <property type="component" value="Unassembled WGS sequence"/>
</dbReference>
<reference evidence="1" key="1">
    <citation type="submission" date="2018-05" db="EMBL/GenBank/DDBJ databases">
        <title>Draft genome of Mucuna pruriens seed.</title>
        <authorList>
            <person name="Nnadi N.E."/>
            <person name="Vos R."/>
            <person name="Hasami M.H."/>
            <person name="Devisetty U.K."/>
            <person name="Aguiy J.C."/>
        </authorList>
    </citation>
    <scope>NUCLEOTIDE SEQUENCE [LARGE SCALE GENOMIC DNA]</scope>
    <source>
        <strain evidence="1">JCA_2017</strain>
    </source>
</reference>
<keyword evidence="2" id="KW-1185">Reference proteome</keyword>
<dbReference type="EMBL" id="QJKJ01004920">
    <property type="protein sequence ID" value="RDX92228.1"/>
    <property type="molecule type" value="Genomic_DNA"/>
</dbReference>
<evidence type="ECO:0000313" key="2">
    <source>
        <dbReference type="Proteomes" id="UP000257109"/>
    </source>
</evidence>
<proteinExistence type="predicted"/>